<evidence type="ECO:0000256" key="1">
    <source>
        <dbReference type="SAM" id="MobiDB-lite"/>
    </source>
</evidence>
<evidence type="ECO:0000313" key="3">
    <source>
        <dbReference type="Proteomes" id="UP000030760"/>
    </source>
</evidence>
<sequence length="144" mass="14497">MGAAGHGCPPRRRRRRLAVPACGSRPGEFGRRSPRVGTGGFPGGRPAPGVGSRRAPGAGSWGTSGGGGNGAPVGCGSRGSRRWKPAGFRAGGWGASGGWELGGSRWWERCLPGVGDGLPAARGRGPGAGVVLRVGVHVLDEPMR</sequence>
<accession>M3EDG3</accession>
<protein>
    <submittedName>
        <fullName evidence="2">Uncharacterized protein</fullName>
    </submittedName>
</protein>
<proteinExistence type="predicted"/>
<feature type="region of interest" description="Disordered" evidence="1">
    <location>
        <begin position="1"/>
        <end position="79"/>
    </location>
</feature>
<evidence type="ECO:0000313" key="2">
    <source>
        <dbReference type="EMBL" id="EMF54216.1"/>
    </source>
</evidence>
<reference evidence="3" key="1">
    <citation type="journal article" date="2013" name="Genome Announc.">
        <title>Draft Genome Sequence of Streptomyces bottropensis ATCC 25435, a Bottromycin-Producing Actinomycete.</title>
        <authorList>
            <person name="Zhang H."/>
            <person name="Zhou W."/>
            <person name="Zhuang Y."/>
            <person name="Liang X."/>
            <person name="Liu T."/>
        </authorList>
    </citation>
    <scope>NUCLEOTIDE SEQUENCE [LARGE SCALE GENOMIC DNA]</scope>
    <source>
        <strain evidence="3">ATCC 25435</strain>
    </source>
</reference>
<dbReference type="Proteomes" id="UP000030760">
    <property type="component" value="Unassembled WGS sequence"/>
</dbReference>
<gene>
    <name evidence="2" type="ORF">SBD_3884</name>
</gene>
<dbReference type="EMBL" id="KB405078">
    <property type="protein sequence ID" value="EMF54216.1"/>
    <property type="molecule type" value="Genomic_DNA"/>
</dbReference>
<dbReference type="AlphaFoldDB" id="M3EDG3"/>
<organism evidence="2 3">
    <name type="scientific">Streptomyces bottropensis ATCC 25435</name>
    <dbReference type="NCBI Taxonomy" id="1054862"/>
    <lineage>
        <taxon>Bacteria</taxon>
        <taxon>Bacillati</taxon>
        <taxon>Actinomycetota</taxon>
        <taxon>Actinomycetes</taxon>
        <taxon>Kitasatosporales</taxon>
        <taxon>Streptomycetaceae</taxon>
        <taxon>Streptomyces</taxon>
    </lineage>
</organism>
<name>M3EDG3_9ACTN</name>
<feature type="compositionally biased region" description="Gly residues" evidence="1">
    <location>
        <begin position="59"/>
        <end position="77"/>
    </location>
</feature>